<dbReference type="RefSeq" id="WP_058601992.1">
    <property type="nucleotide sequence ID" value="NZ_LDQA01000059.1"/>
</dbReference>
<proteinExistence type="predicted"/>
<accession>A0A175RJZ4</accession>
<dbReference type="AlphaFoldDB" id="A0A175RJZ4"/>
<evidence type="ECO:0000313" key="1">
    <source>
        <dbReference type="EMBL" id="KTR03099.1"/>
    </source>
</evidence>
<dbReference type="EMBL" id="LDQA01000059">
    <property type="protein sequence ID" value="KTR03099.1"/>
    <property type="molecule type" value="Genomic_DNA"/>
</dbReference>
<keyword evidence="2" id="KW-1185">Reference proteome</keyword>
<dbReference type="Proteomes" id="UP000078529">
    <property type="component" value="Unassembled WGS sequence"/>
</dbReference>
<name>A0A175RJZ4_9HYPH</name>
<gene>
    <name evidence="1" type="ORF">NS365_19630</name>
</gene>
<dbReference type="PATRIC" id="fig|401562.4.peg.3884"/>
<comment type="caution">
    <text evidence="1">The sequence shown here is derived from an EMBL/GenBank/DDBJ whole genome shotgun (WGS) entry which is preliminary data.</text>
</comment>
<protein>
    <submittedName>
        <fullName evidence="1">Uncharacterized protein</fullName>
    </submittedName>
</protein>
<reference evidence="1 2" key="1">
    <citation type="journal article" date="2016" name="Front. Microbiol.">
        <title>Genomic Resource of Rice Seed Associated Bacteria.</title>
        <authorList>
            <person name="Midha S."/>
            <person name="Bansal K."/>
            <person name="Sharma S."/>
            <person name="Kumar N."/>
            <person name="Patil P.P."/>
            <person name="Chaudhry V."/>
            <person name="Patil P.B."/>
        </authorList>
    </citation>
    <scope>NUCLEOTIDE SEQUENCE [LARGE SCALE GENOMIC DNA]</scope>
    <source>
        <strain evidence="1 2">NS365</strain>
    </source>
</reference>
<sequence>MLTLAPPLFASPELSPSLGGAWRGRIDRFDPNGGIEGWAVAIDSPAASLELELTVGGDVLALGATGLPRPDIDMHLTGSARSGFRFDPSVFGRLAKLASHRRDRQVGVRVAGTDITLLPPSGRAPTVSELVSLWRDAILSDLGRREAPLPKGERLLAQLRALRLEAEPLRERALRPLSDGEIGQIDLVHLSSEGQVWFIGWTKRGVETEFPALIADRLKFPAGIAIAPYERSDLSANCVGVVGLMETGWTPPSQFKDGFVYAGRNGQFHLRLTPQTRLVRAEAFTAAYAQLQPALVGGQGDAMGAVLASVANWLPGAASAGGTFVEGGVDRLLLIPGFGALAEGWAVSPAKRVETFHLKIGDTVLTADEPSTSFRPRADLQAVFGAAPSITARAGFAAIFRGALPVGAASTPLLRVVLEDGTSAVLRVDAKAPRRVDLVSDGDEVLSLFPSLRFEPSYPALLSAVQTTLRAEWREPMVLSLAPAERVVVIRLPGEEASLRLVFDRAARSLRDLPEGVGLAFVADTGRLRAEALLRFEELRERARAPLSLFAVAHPDEIVAELPWLLARLGAGRFVHVGRGLVLTNEGWAGAIRSLERRGHFLDRFEIVDDEGRPDRVDGSLNAACFGWSAPALIEWSRTAPRFLRGTHGTGALPDHAAFDRIVPGGAIRLERPRASRLADLIDGDVLKGAAR</sequence>
<organism evidence="1 2">
    <name type="scientific">Aureimonas ureilytica</name>
    <dbReference type="NCBI Taxonomy" id="401562"/>
    <lineage>
        <taxon>Bacteria</taxon>
        <taxon>Pseudomonadati</taxon>
        <taxon>Pseudomonadota</taxon>
        <taxon>Alphaproteobacteria</taxon>
        <taxon>Hyphomicrobiales</taxon>
        <taxon>Aurantimonadaceae</taxon>
        <taxon>Aureimonas</taxon>
    </lineage>
</organism>
<evidence type="ECO:0000313" key="2">
    <source>
        <dbReference type="Proteomes" id="UP000078529"/>
    </source>
</evidence>